<keyword evidence="9" id="KW-0539">Nucleus</keyword>
<keyword evidence="10" id="KW-0131">Cell cycle</keyword>
<feature type="compositionally biased region" description="Polar residues" evidence="13">
    <location>
        <begin position="1"/>
        <end position="15"/>
    </location>
</feature>
<dbReference type="GO" id="GO:0051315">
    <property type="term" value="P:attachment of mitotic spindle microtubules to kinetochore"/>
    <property type="evidence" value="ECO:0007669"/>
    <property type="project" value="InterPro"/>
</dbReference>
<dbReference type="InterPro" id="IPR005550">
    <property type="entry name" value="Kinetochore_Ndc80"/>
</dbReference>
<feature type="compositionally biased region" description="Basic and acidic residues" evidence="13">
    <location>
        <begin position="19"/>
        <end position="28"/>
    </location>
</feature>
<feature type="region of interest" description="Disordered" evidence="13">
    <location>
        <begin position="1157"/>
        <end position="1187"/>
    </location>
</feature>
<dbReference type="Gene3D" id="1.10.418.30">
    <property type="entry name" value="Ncd80 complex, Ncd80 subunit"/>
    <property type="match status" value="1"/>
</dbReference>
<sequence>MQNNSTGRRSSTNPVRVSMIDKRDKTDSRRTLTLKTKTSFSATDVSHIPRPRMRSSSCDPTNNGRSYLRSTGKSLLHPPTTPVTPSTNARRLNTIGLSTGRRTPSGDRVSNIGAKGARKDTRHLIDKNYQAHMLNKIDSYIHQIQCSSMLNNSGSLKPITLKMFVEVSDLLVKLIDPKQALTLANYIEELPKIAKKLHYPGIITKSLLKTANTAHSWPYVLGWLCWLVEVCEVKDLAYNNFQLNNLPFIGTEQQMKDNQNAFFFMLSMYNAWNDEKLDEEATLVNEYLQEIEKQQGVTEDDLTEAHDSLSREEHNFQEIEQKSKKIDVEVQNLKDILMSLQDDAAKQTSDIKAQEEYIKNLNIETEQLDIQNKHLCEKIQIQNKQRTELLSIVKEQPMSKTEKDMILNKCLELQNYMHQFDEHLKDIQKDIYTLDIKIASVNNSLNKIVLAYNKEIFMHFGSDTNIDVEELKMPEKDLLDPYIMDKLNEKANLMNELKDGLTKKLTKLESYIEANTNELELLQEKKRTLQEQNVILHNKLKEKKANINNYKSEESKLREQIQILQNEIQSCQESTPDLQGITSEIEEVKEKLDAVKRRKMFIEQNGKRFFEKLYEIFGEHRNELGRILEKTEQRIMSNKIEEVYNCIDQYNNGYALENIQNPSLIQDNQAIFQNEHPHKLVVDNYSALIEVTVKTKGHNIMVSSTPNSGQNTEEGSRSKQNWYQALQEQTRPIVKKSLQSVSLKNQHTNKISSEPKDNKQRLDSQKQLKFRNCNVNKQLNDIPEKQVPTQKKLKEHLKKSLHTGISSGVSSLCSTKWISVLDKGIQCDRIFDSSNDKFSDFNPVRTLRFLMKELKDLIKDEKSCKILTKMEQALFRIPAELKKSTMDLEELTLHSRLNVTTAQLEEISKRVNTECSLREERDSLKRDIEKQLELLEVAQHKQSDLESSILELKEQLNESSKMIESKDKIIAKLKTDISKQMELTRQSHLEMQCLKLERDKLSVLSSYKDSEFNEYRNIIKLVLKEFQNQITEHLMSFKEACTREENSNVRGSVIPCGFAHSSLSSAFSDSNILTSWHDISISTIGPSTIKNELKKGAFKKENLSISEYKEADKDTIKVKMGEINESTNNKDSTQLEFISLPAAESILLPSYRDQGCIDQSDTNKDKDDPFASKTKLSNRVQQSVDPDSIITGTKSYVQCSKDNEKVSYNKNLSKIRKTSQSDSKKKKHENQEIEDNSRFIESNISADLITSDINEQFQNIFDDVRRKNRISVNVPSPPRHYPYPDWTDSSLPSISVDSESNIVQSNII</sequence>
<feature type="region of interest" description="Disordered" evidence="13">
    <location>
        <begin position="741"/>
        <end position="767"/>
    </location>
</feature>
<dbReference type="InterPro" id="IPR038273">
    <property type="entry name" value="Ndc80_sf"/>
</dbReference>
<dbReference type="InterPro" id="IPR055260">
    <property type="entry name" value="Ndc80_CH"/>
</dbReference>
<feature type="coiled-coil region" evidence="12">
    <location>
        <begin position="921"/>
        <end position="955"/>
    </location>
</feature>
<dbReference type="PANTHER" id="PTHR10643:SF2">
    <property type="entry name" value="KINETOCHORE PROTEIN NDC80 HOMOLOG"/>
    <property type="match status" value="1"/>
</dbReference>
<keyword evidence="7" id="KW-0995">Kinetochore</keyword>
<gene>
    <name evidence="15" type="ORF">H0235_010864</name>
</gene>
<organism evidence="15 16">
    <name type="scientific">Vespula pensylvanica</name>
    <name type="common">Western yellow jacket</name>
    <name type="synonym">Wasp</name>
    <dbReference type="NCBI Taxonomy" id="30213"/>
    <lineage>
        <taxon>Eukaryota</taxon>
        <taxon>Metazoa</taxon>
        <taxon>Ecdysozoa</taxon>
        <taxon>Arthropoda</taxon>
        <taxon>Hexapoda</taxon>
        <taxon>Insecta</taxon>
        <taxon>Pterygota</taxon>
        <taxon>Neoptera</taxon>
        <taxon>Endopterygota</taxon>
        <taxon>Hymenoptera</taxon>
        <taxon>Apocrita</taxon>
        <taxon>Aculeata</taxon>
        <taxon>Vespoidea</taxon>
        <taxon>Vespidae</taxon>
        <taxon>Vespinae</taxon>
        <taxon>Vespula</taxon>
    </lineage>
</organism>
<feature type="domain" description="Kinetochore protein Ndc80 CH" evidence="14">
    <location>
        <begin position="115"/>
        <end position="233"/>
    </location>
</feature>
<dbReference type="PANTHER" id="PTHR10643">
    <property type="entry name" value="KINETOCHORE PROTEIN NDC80"/>
    <property type="match status" value="1"/>
</dbReference>
<reference evidence="15" key="1">
    <citation type="journal article" date="2020" name="G3 (Bethesda)">
        <title>High-Quality Assemblies for Three Invasive Social Wasps from the &lt;i&gt;Vespula&lt;/i&gt; Genus.</title>
        <authorList>
            <person name="Harrop T.W.R."/>
            <person name="Guhlin J."/>
            <person name="McLaughlin G.M."/>
            <person name="Permina E."/>
            <person name="Stockwell P."/>
            <person name="Gilligan J."/>
            <person name="Le Lec M.F."/>
            <person name="Gruber M.A.M."/>
            <person name="Quinn O."/>
            <person name="Lovegrove M."/>
            <person name="Duncan E.J."/>
            <person name="Remnant E.J."/>
            <person name="Van Eeckhoven J."/>
            <person name="Graham B."/>
            <person name="Knapp R.A."/>
            <person name="Langford K.W."/>
            <person name="Kronenberg Z."/>
            <person name="Press M.O."/>
            <person name="Eacker S.M."/>
            <person name="Wilson-Rankin E.E."/>
            <person name="Purcell J."/>
            <person name="Lester P.J."/>
            <person name="Dearden P.K."/>
        </authorList>
    </citation>
    <scope>NUCLEOTIDE SEQUENCE</scope>
    <source>
        <strain evidence="15">Volc-1</strain>
    </source>
</reference>
<evidence type="ECO:0000256" key="5">
    <source>
        <dbReference type="ARBA" id="ARBA00022618"/>
    </source>
</evidence>
<evidence type="ECO:0000313" key="16">
    <source>
        <dbReference type="Proteomes" id="UP000600918"/>
    </source>
</evidence>
<comment type="subcellular location">
    <subcellularLocation>
        <location evidence="2">Chromosome</location>
        <location evidence="2">Centromere</location>
        <location evidence="2">Kinetochore</location>
    </subcellularLocation>
    <subcellularLocation>
        <location evidence="1">Nucleus</location>
    </subcellularLocation>
</comment>
<evidence type="ECO:0000256" key="13">
    <source>
        <dbReference type="SAM" id="MobiDB-lite"/>
    </source>
</evidence>
<dbReference type="GO" id="GO:0031262">
    <property type="term" value="C:Ndc80 complex"/>
    <property type="evidence" value="ECO:0007669"/>
    <property type="project" value="InterPro"/>
</dbReference>
<feature type="region of interest" description="Disordered" evidence="13">
    <location>
        <begin position="700"/>
        <end position="720"/>
    </location>
</feature>
<evidence type="ECO:0000256" key="7">
    <source>
        <dbReference type="ARBA" id="ARBA00022838"/>
    </source>
</evidence>
<dbReference type="GO" id="GO:0051301">
    <property type="term" value="P:cell division"/>
    <property type="evidence" value="ECO:0007669"/>
    <property type="project" value="UniProtKB-KW"/>
</dbReference>
<dbReference type="Proteomes" id="UP000600918">
    <property type="component" value="Unassembled WGS sequence"/>
</dbReference>
<comment type="caution">
    <text evidence="15">The sequence shown here is derived from an EMBL/GenBank/DDBJ whole genome shotgun (WGS) entry which is preliminary data.</text>
</comment>
<evidence type="ECO:0000256" key="10">
    <source>
        <dbReference type="ARBA" id="ARBA00023306"/>
    </source>
</evidence>
<feature type="compositionally biased region" description="Polar residues" evidence="13">
    <location>
        <begin position="54"/>
        <end position="73"/>
    </location>
</feature>
<feature type="compositionally biased region" description="Polar residues" evidence="13">
    <location>
        <begin position="741"/>
        <end position="752"/>
    </location>
</feature>
<keyword evidence="16" id="KW-1185">Reference proteome</keyword>
<evidence type="ECO:0000256" key="2">
    <source>
        <dbReference type="ARBA" id="ARBA00004629"/>
    </source>
</evidence>
<name>A0A834NXR8_VESPE</name>
<evidence type="ECO:0000256" key="11">
    <source>
        <dbReference type="ARBA" id="ARBA00023328"/>
    </source>
</evidence>
<evidence type="ECO:0000256" key="4">
    <source>
        <dbReference type="ARBA" id="ARBA00022454"/>
    </source>
</evidence>
<evidence type="ECO:0000259" key="14">
    <source>
        <dbReference type="Pfam" id="PF03801"/>
    </source>
</evidence>
<evidence type="ECO:0000256" key="3">
    <source>
        <dbReference type="ARBA" id="ARBA00007050"/>
    </source>
</evidence>
<feature type="compositionally biased region" description="Basic and acidic residues" evidence="13">
    <location>
        <begin position="753"/>
        <end position="766"/>
    </location>
</feature>
<evidence type="ECO:0000256" key="1">
    <source>
        <dbReference type="ARBA" id="ARBA00004123"/>
    </source>
</evidence>
<feature type="region of interest" description="Disordered" evidence="13">
    <location>
        <begin position="1208"/>
        <end position="1236"/>
    </location>
</feature>
<dbReference type="GO" id="GO:0005634">
    <property type="term" value="C:nucleus"/>
    <property type="evidence" value="ECO:0007669"/>
    <property type="project" value="UniProtKB-SubCell"/>
</dbReference>
<keyword evidence="6" id="KW-0498">Mitosis</keyword>
<feature type="compositionally biased region" description="Polar residues" evidence="13">
    <location>
        <begin position="1174"/>
        <end position="1187"/>
    </location>
</feature>
<evidence type="ECO:0000256" key="6">
    <source>
        <dbReference type="ARBA" id="ARBA00022776"/>
    </source>
</evidence>
<feature type="coiled-coil region" evidence="12">
    <location>
        <begin position="484"/>
        <end position="605"/>
    </location>
</feature>
<feature type="region of interest" description="Disordered" evidence="13">
    <location>
        <begin position="40"/>
        <end position="87"/>
    </location>
</feature>
<feature type="compositionally biased region" description="Basic and acidic residues" evidence="13">
    <location>
        <begin position="1161"/>
        <end position="1170"/>
    </location>
</feature>
<dbReference type="Pfam" id="PF03801">
    <property type="entry name" value="Ndc80_HEC"/>
    <property type="match status" value="1"/>
</dbReference>
<feature type="compositionally biased region" description="Polar residues" evidence="13">
    <location>
        <begin position="701"/>
        <end position="720"/>
    </location>
</feature>
<feature type="region of interest" description="Disordered" evidence="13">
    <location>
        <begin position="1"/>
        <end position="28"/>
    </location>
</feature>
<dbReference type="EMBL" id="JACSDY010000009">
    <property type="protein sequence ID" value="KAF7420567.1"/>
    <property type="molecule type" value="Genomic_DNA"/>
</dbReference>
<accession>A0A834NXR8</accession>
<evidence type="ECO:0000256" key="12">
    <source>
        <dbReference type="SAM" id="Coils"/>
    </source>
</evidence>
<comment type="similarity">
    <text evidence="3">Belongs to the NDC80/HEC1 family.</text>
</comment>
<proteinExistence type="inferred from homology"/>
<evidence type="ECO:0000256" key="9">
    <source>
        <dbReference type="ARBA" id="ARBA00023242"/>
    </source>
</evidence>
<keyword evidence="4" id="KW-0158">Chromosome</keyword>
<evidence type="ECO:0000256" key="8">
    <source>
        <dbReference type="ARBA" id="ARBA00023054"/>
    </source>
</evidence>
<evidence type="ECO:0000313" key="15">
    <source>
        <dbReference type="EMBL" id="KAF7420567.1"/>
    </source>
</evidence>
<keyword evidence="8 12" id="KW-0175">Coiled coil</keyword>
<protein>
    <recommendedName>
        <fullName evidence="14">Kinetochore protein Ndc80 CH domain-containing protein</fullName>
    </recommendedName>
</protein>
<keyword evidence="11" id="KW-0137">Centromere</keyword>
<keyword evidence="5" id="KW-0132">Cell division</keyword>